<dbReference type="PANTHER" id="PTHR14196">
    <property type="entry name" value="ODD-SKIPPED - RELATED"/>
    <property type="match status" value="1"/>
</dbReference>
<dbReference type="OrthoDB" id="6077919at2759"/>
<evidence type="ECO:0000256" key="11">
    <source>
        <dbReference type="SAM" id="MobiDB-lite"/>
    </source>
</evidence>
<keyword evidence="6" id="KW-0805">Transcription regulation</keyword>
<dbReference type="GO" id="GO:0000977">
    <property type="term" value="F:RNA polymerase II transcription regulatory region sequence-specific DNA binding"/>
    <property type="evidence" value="ECO:0007669"/>
    <property type="project" value="TreeGrafter"/>
</dbReference>
<dbReference type="InterPro" id="IPR036236">
    <property type="entry name" value="Znf_C2H2_sf"/>
</dbReference>
<dbReference type="SMART" id="SM00355">
    <property type="entry name" value="ZnF_C2H2"/>
    <property type="match status" value="2"/>
</dbReference>
<comment type="subcellular location">
    <subcellularLocation>
        <location evidence="1">Nucleus</location>
    </subcellularLocation>
</comment>
<evidence type="ECO:0000313" key="14">
    <source>
        <dbReference type="Proteomes" id="UP000466442"/>
    </source>
</evidence>
<protein>
    <recommendedName>
        <fullName evidence="12">C2H2-type domain-containing protein</fullName>
    </recommendedName>
</protein>
<dbReference type="GO" id="GO:0000981">
    <property type="term" value="F:DNA-binding transcription factor activity, RNA polymerase II-specific"/>
    <property type="evidence" value="ECO:0007669"/>
    <property type="project" value="TreeGrafter"/>
</dbReference>
<feature type="compositionally biased region" description="Polar residues" evidence="11">
    <location>
        <begin position="422"/>
        <end position="432"/>
    </location>
</feature>
<dbReference type="Proteomes" id="UP000466442">
    <property type="component" value="Unassembled WGS sequence"/>
</dbReference>
<evidence type="ECO:0000256" key="6">
    <source>
        <dbReference type="ARBA" id="ARBA00023015"/>
    </source>
</evidence>
<evidence type="ECO:0000256" key="5">
    <source>
        <dbReference type="ARBA" id="ARBA00022833"/>
    </source>
</evidence>
<dbReference type="AlphaFoldDB" id="A0A8S9X5U7"/>
<dbReference type="InterPro" id="IPR013087">
    <property type="entry name" value="Znf_C2H2_type"/>
</dbReference>
<keyword evidence="8" id="KW-0804">Transcription</keyword>
<dbReference type="PROSITE" id="PS00028">
    <property type="entry name" value="ZINC_FINGER_C2H2_1"/>
    <property type="match status" value="2"/>
</dbReference>
<feature type="region of interest" description="Disordered" evidence="11">
    <location>
        <begin position="413"/>
        <end position="434"/>
    </location>
</feature>
<keyword evidence="5" id="KW-0862">Zinc</keyword>
<reference evidence="13" key="1">
    <citation type="journal article" date="2021" name="Mol. Ecol. Resour.">
        <title>Apolygus lucorum genome provides insights into omnivorousness and mesophyll feeding.</title>
        <authorList>
            <person name="Liu Y."/>
            <person name="Liu H."/>
            <person name="Wang H."/>
            <person name="Huang T."/>
            <person name="Liu B."/>
            <person name="Yang B."/>
            <person name="Yin L."/>
            <person name="Li B."/>
            <person name="Zhang Y."/>
            <person name="Zhang S."/>
            <person name="Jiang F."/>
            <person name="Zhang X."/>
            <person name="Ren Y."/>
            <person name="Wang B."/>
            <person name="Wang S."/>
            <person name="Lu Y."/>
            <person name="Wu K."/>
            <person name="Fan W."/>
            <person name="Wang G."/>
        </authorList>
    </citation>
    <scope>NUCLEOTIDE SEQUENCE</scope>
    <source>
        <strain evidence="13">12Hb</strain>
    </source>
</reference>
<dbReference type="PROSITE" id="PS50157">
    <property type="entry name" value="ZINC_FINGER_C2H2_2"/>
    <property type="match status" value="2"/>
</dbReference>
<sequence>MSISGILSKKLRSGSRDILRHGGVPGSPCLAILSSEVVQRKKPNIAQHDVGCAENMDGCAVLPERHIPSSGPSEITPSRSQYKIPVAVNVEAVNMDITSERRTDVPIKQELYEFVAPPADMKSLNVLETHNNNNLSAPLEAKETNNNHVTLDMASYCSDLWPTIDSSVLDELNSWTQEAQGVKGDNTDGAIYTLTVLNGADQNSWFKNEDKEEKLPTNSSLDLDSLLTHVIPSNFGSNFPTEVKTEYTFEDSGFEEKKEEQCGTLTTEIVLTSPSSFNNNNEWKQENNNDLLRSDSLLRSALTGKGLVRYNGIKKEPEIKVEEEEKMMIENPMLYETPSLIDSDNPSSAHSMDDLFLNHLDSHYPDDYEKLKRIENEVAESVEQFCLDRQYLPSGSQMPVSPGMITLVNKPAKKYTKRPKAAQSNSAGSSSTPRKERSLHYCTICSKGFKDKYSVNVHIRTHTGEKPFNCSLCGKSFRQKAHLAKHYQTHMAQAKNGLTSNSKSAKNLISSS</sequence>
<organism evidence="13 14">
    <name type="scientific">Apolygus lucorum</name>
    <name type="common">Small green plant bug</name>
    <name type="synonym">Lygocoris lucorum</name>
    <dbReference type="NCBI Taxonomy" id="248454"/>
    <lineage>
        <taxon>Eukaryota</taxon>
        <taxon>Metazoa</taxon>
        <taxon>Ecdysozoa</taxon>
        <taxon>Arthropoda</taxon>
        <taxon>Hexapoda</taxon>
        <taxon>Insecta</taxon>
        <taxon>Pterygota</taxon>
        <taxon>Neoptera</taxon>
        <taxon>Paraneoptera</taxon>
        <taxon>Hemiptera</taxon>
        <taxon>Heteroptera</taxon>
        <taxon>Panheteroptera</taxon>
        <taxon>Cimicomorpha</taxon>
        <taxon>Miridae</taxon>
        <taxon>Mirini</taxon>
        <taxon>Apolygus</taxon>
    </lineage>
</organism>
<keyword evidence="9" id="KW-0539">Nucleus</keyword>
<feature type="domain" description="C2H2-type" evidence="12">
    <location>
        <begin position="468"/>
        <end position="495"/>
    </location>
</feature>
<comment type="caution">
    <text evidence="13">The sequence shown here is derived from an EMBL/GenBank/DDBJ whole genome shotgun (WGS) entry which is preliminary data.</text>
</comment>
<keyword evidence="7" id="KW-0238">DNA-binding</keyword>
<dbReference type="GO" id="GO:0048619">
    <property type="term" value="P:embryonic hindgut morphogenesis"/>
    <property type="evidence" value="ECO:0007669"/>
    <property type="project" value="TreeGrafter"/>
</dbReference>
<dbReference type="GO" id="GO:0008270">
    <property type="term" value="F:zinc ion binding"/>
    <property type="evidence" value="ECO:0007669"/>
    <property type="project" value="UniProtKB-KW"/>
</dbReference>
<dbReference type="FunFam" id="3.30.160.60:FF:001385">
    <property type="entry name" value="zinc finger protein 774"/>
    <property type="match status" value="1"/>
</dbReference>
<evidence type="ECO:0000256" key="1">
    <source>
        <dbReference type="ARBA" id="ARBA00004123"/>
    </source>
</evidence>
<dbReference type="GO" id="GO:0009880">
    <property type="term" value="P:embryonic pattern specification"/>
    <property type="evidence" value="ECO:0007669"/>
    <property type="project" value="TreeGrafter"/>
</dbReference>
<evidence type="ECO:0000256" key="9">
    <source>
        <dbReference type="ARBA" id="ARBA00023242"/>
    </source>
</evidence>
<dbReference type="EMBL" id="WIXP02000010">
    <property type="protein sequence ID" value="KAF6204343.1"/>
    <property type="molecule type" value="Genomic_DNA"/>
</dbReference>
<keyword evidence="14" id="KW-1185">Reference proteome</keyword>
<dbReference type="Pfam" id="PF00096">
    <property type="entry name" value="zf-C2H2"/>
    <property type="match status" value="2"/>
</dbReference>
<accession>A0A8S9X5U7</accession>
<evidence type="ECO:0000256" key="8">
    <source>
        <dbReference type="ARBA" id="ARBA00023163"/>
    </source>
</evidence>
<gene>
    <name evidence="13" type="ORF">GE061_002684</name>
</gene>
<evidence type="ECO:0000259" key="12">
    <source>
        <dbReference type="PROSITE" id="PS50157"/>
    </source>
</evidence>
<keyword evidence="4 10" id="KW-0863">Zinc-finger</keyword>
<dbReference type="GO" id="GO:0005634">
    <property type="term" value="C:nucleus"/>
    <property type="evidence" value="ECO:0007669"/>
    <property type="project" value="UniProtKB-SubCell"/>
</dbReference>
<evidence type="ECO:0000313" key="13">
    <source>
        <dbReference type="EMBL" id="KAF6204343.1"/>
    </source>
</evidence>
<evidence type="ECO:0000256" key="2">
    <source>
        <dbReference type="ARBA" id="ARBA00022723"/>
    </source>
</evidence>
<evidence type="ECO:0000256" key="7">
    <source>
        <dbReference type="ARBA" id="ARBA00023125"/>
    </source>
</evidence>
<dbReference type="Gene3D" id="3.30.160.60">
    <property type="entry name" value="Classic Zinc Finger"/>
    <property type="match status" value="2"/>
</dbReference>
<dbReference type="InterPro" id="IPR050717">
    <property type="entry name" value="C2H2-ZF_Transcription_Reg"/>
</dbReference>
<evidence type="ECO:0000256" key="10">
    <source>
        <dbReference type="PROSITE-ProRule" id="PRU00042"/>
    </source>
</evidence>
<evidence type="ECO:0000256" key="4">
    <source>
        <dbReference type="ARBA" id="ARBA00022771"/>
    </source>
</evidence>
<evidence type="ECO:0000256" key="3">
    <source>
        <dbReference type="ARBA" id="ARBA00022737"/>
    </source>
</evidence>
<dbReference type="SUPFAM" id="SSF57667">
    <property type="entry name" value="beta-beta-alpha zinc fingers"/>
    <property type="match status" value="1"/>
</dbReference>
<feature type="domain" description="C2H2-type" evidence="12">
    <location>
        <begin position="440"/>
        <end position="467"/>
    </location>
</feature>
<keyword evidence="3" id="KW-0677">Repeat</keyword>
<dbReference type="FunFam" id="3.30.160.60:FF:000096">
    <property type="entry name" value="Zinc finger and BTB domain-containing protein 18 isoform 1"/>
    <property type="match status" value="1"/>
</dbReference>
<keyword evidence="2" id="KW-0479">Metal-binding</keyword>
<proteinExistence type="predicted"/>
<dbReference type="PANTHER" id="PTHR14196:SF10">
    <property type="entry name" value="C2H2-TYPE DOMAIN-CONTAINING PROTEIN"/>
    <property type="match status" value="1"/>
</dbReference>
<name>A0A8S9X5U7_APOLU</name>